<proteinExistence type="predicted"/>
<keyword evidence="3" id="KW-1185">Reference proteome</keyword>
<gene>
    <name evidence="2" type="ORF">M768_10730</name>
</gene>
<keyword evidence="1" id="KW-0472">Membrane</keyword>
<feature type="transmembrane region" description="Helical" evidence="1">
    <location>
        <begin position="30"/>
        <end position="48"/>
    </location>
</feature>
<reference evidence="2 3" key="1">
    <citation type="journal article" date="2015" name="Sci. Rep.">
        <title>Functional and structural properties of a novel cellulosome-like multienzyme complex: efficient glycoside hydrolysis of water-insoluble 7-xylosyl-10-deacetylpaclitaxel.</title>
        <authorList>
            <person name="Dou T.Y."/>
            <person name="Luan H.W."/>
            <person name="Ge G.B."/>
            <person name="Dong M.M."/>
            <person name="Zou H.F."/>
            <person name="He Y.Q."/>
            <person name="Cui P."/>
            <person name="Wang J.Y."/>
            <person name="Hao D.C."/>
            <person name="Yang S.L."/>
            <person name="Yang L."/>
        </authorList>
    </citation>
    <scope>NUCLEOTIDE SEQUENCE [LARGE SCALE GENOMIC DNA]</scope>
    <source>
        <strain evidence="2 3">F16</strain>
    </source>
</reference>
<dbReference type="PATRIC" id="fig|1350482.3.peg.2157"/>
<keyword evidence="1" id="KW-0812">Transmembrane</keyword>
<sequence length="54" mass="5683">MSENAPPDAARVEPPVTVENVRRVHLSEDWLATGVGLLIVALGLLGLIPEGLVP</sequence>
<evidence type="ECO:0000313" key="3">
    <source>
        <dbReference type="Proteomes" id="UP000037387"/>
    </source>
</evidence>
<evidence type="ECO:0000256" key="1">
    <source>
        <dbReference type="SAM" id="Phobius"/>
    </source>
</evidence>
<organism evidence="2 3">
    <name type="scientific">Cellulosimicrobium cellulans F16</name>
    <dbReference type="NCBI Taxonomy" id="1350482"/>
    <lineage>
        <taxon>Bacteria</taxon>
        <taxon>Bacillati</taxon>
        <taxon>Actinomycetota</taxon>
        <taxon>Actinomycetes</taxon>
        <taxon>Micrococcales</taxon>
        <taxon>Promicromonosporaceae</taxon>
        <taxon>Cellulosimicrobium</taxon>
    </lineage>
</organism>
<dbReference type="Proteomes" id="UP000037387">
    <property type="component" value="Unassembled WGS sequence"/>
</dbReference>
<evidence type="ECO:0000313" key="2">
    <source>
        <dbReference type="EMBL" id="KON73408.1"/>
    </source>
</evidence>
<protein>
    <submittedName>
        <fullName evidence="2">Uncharacterized protein</fullName>
    </submittedName>
</protein>
<keyword evidence="1" id="KW-1133">Transmembrane helix</keyword>
<dbReference type="RefSeq" id="WP_186008861.1">
    <property type="nucleotide sequence ID" value="NZ_KQ435290.1"/>
</dbReference>
<accession>A0A0M0F7F3</accession>
<comment type="caution">
    <text evidence="2">The sequence shown here is derived from an EMBL/GenBank/DDBJ whole genome shotgun (WGS) entry which is preliminary data.</text>
</comment>
<name>A0A0M0F7F3_CELCE</name>
<dbReference type="EMBL" id="ATNL01000008">
    <property type="protein sequence ID" value="KON73408.1"/>
    <property type="molecule type" value="Genomic_DNA"/>
</dbReference>
<dbReference type="AlphaFoldDB" id="A0A0M0F7F3"/>